<organism evidence="1 2">
    <name type="scientific">Tautonia plasticadhaerens</name>
    <dbReference type="NCBI Taxonomy" id="2527974"/>
    <lineage>
        <taxon>Bacteria</taxon>
        <taxon>Pseudomonadati</taxon>
        <taxon>Planctomycetota</taxon>
        <taxon>Planctomycetia</taxon>
        <taxon>Isosphaerales</taxon>
        <taxon>Isosphaeraceae</taxon>
        <taxon>Tautonia</taxon>
    </lineage>
</organism>
<dbReference type="EMBL" id="CP036426">
    <property type="protein sequence ID" value="QDV34045.1"/>
    <property type="molecule type" value="Genomic_DNA"/>
</dbReference>
<protein>
    <submittedName>
        <fullName evidence="1">Uncharacterized protein</fullName>
    </submittedName>
</protein>
<name>A0A518GZN1_9BACT</name>
<gene>
    <name evidence="1" type="ORF">ElP_19260</name>
</gene>
<dbReference type="KEGG" id="tpla:ElP_19260"/>
<accession>A0A518GZN1</accession>
<proteinExistence type="predicted"/>
<dbReference type="RefSeq" id="WP_145268652.1">
    <property type="nucleotide sequence ID" value="NZ_CP036426.1"/>
</dbReference>
<dbReference type="Proteomes" id="UP000317835">
    <property type="component" value="Chromosome"/>
</dbReference>
<reference evidence="1 2" key="1">
    <citation type="submission" date="2019-02" db="EMBL/GenBank/DDBJ databases">
        <title>Deep-cultivation of Planctomycetes and their phenomic and genomic characterization uncovers novel biology.</title>
        <authorList>
            <person name="Wiegand S."/>
            <person name="Jogler M."/>
            <person name="Boedeker C."/>
            <person name="Pinto D."/>
            <person name="Vollmers J."/>
            <person name="Rivas-Marin E."/>
            <person name="Kohn T."/>
            <person name="Peeters S.H."/>
            <person name="Heuer A."/>
            <person name="Rast P."/>
            <person name="Oberbeckmann S."/>
            <person name="Bunk B."/>
            <person name="Jeske O."/>
            <person name="Meyerdierks A."/>
            <person name="Storesund J.E."/>
            <person name="Kallscheuer N."/>
            <person name="Luecker S."/>
            <person name="Lage O.M."/>
            <person name="Pohl T."/>
            <person name="Merkel B.J."/>
            <person name="Hornburger P."/>
            <person name="Mueller R.-W."/>
            <person name="Bruemmer F."/>
            <person name="Labrenz M."/>
            <person name="Spormann A.M."/>
            <person name="Op den Camp H."/>
            <person name="Overmann J."/>
            <person name="Amann R."/>
            <person name="Jetten M.S.M."/>
            <person name="Mascher T."/>
            <person name="Medema M.H."/>
            <person name="Devos D.P."/>
            <person name="Kaster A.-K."/>
            <person name="Ovreas L."/>
            <person name="Rohde M."/>
            <person name="Galperin M.Y."/>
            <person name="Jogler C."/>
        </authorList>
    </citation>
    <scope>NUCLEOTIDE SEQUENCE [LARGE SCALE GENOMIC DNA]</scope>
    <source>
        <strain evidence="1 2">ElP</strain>
    </source>
</reference>
<sequence length="90" mass="9823">MHRTPSALPIGARRRWRKVGGVSHRFRRRRGGWESECGFYSAGRLRGSGPGRPGPATCSLCRGAGDRSGAIRAGELLLMHARVALREVGR</sequence>
<evidence type="ECO:0000313" key="1">
    <source>
        <dbReference type="EMBL" id="QDV34045.1"/>
    </source>
</evidence>
<dbReference type="AlphaFoldDB" id="A0A518GZN1"/>
<keyword evidence="2" id="KW-1185">Reference proteome</keyword>
<evidence type="ECO:0000313" key="2">
    <source>
        <dbReference type="Proteomes" id="UP000317835"/>
    </source>
</evidence>